<reference evidence="8" key="2">
    <citation type="journal article" date="2007" name="PLoS Biol.">
        <title>Survey sequencing and comparative analysis of the elephant shark (Callorhinchus milii) genome.</title>
        <authorList>
            <person name="Venkatesh B."/>
            <person name="Kirkness E.F."/>
            <person name="Loh Y.H."/>
            <person name="Halpern A.L."/>
            <person name="Lee A.P."/>
            <person name="Johnson J."/>
            <person name="Dandona N."/>
            <person name="Viswanathan L.D."/>
            <person name="Tay A."/>
            <person name="Venter J.C."/>
            <person name="Strausberg R.L."/>
            <person name="Brenner S."/>
        </authorList>
    </citation>
    <scope>NUCLEOTIDE SEQUENCE [LARGE SCALE GENOMIC DNA]</scope>
</reference>
<proteinExistence type="predicted"/>
<dbReference type="Ensembl" id="ENSCMIT00000025701.1">
    <property type="protein sequence ID" value="ENSCMIP00000025285.1"/>
    <property type="gene ID" value="ENSCMIG00000011136.1"/>
</dbReference>
<reference evidence="8" key="1">
    <citation type="journal article" date="2006" name="Science">
        <title>Ancient noncoding elements conserved in the human genome.</title>
        <authorList>
            <person name="Venkatesh B."/>
            <person name="Kirkness E.F."/>
            <person name="Loh Y.H."/>
            <person name="Halpern A.L."/>
            <person name="Lee A.P."/>
            <person name="Johnson J."/>
            <person name="Dandona N."/>
            <person name="Viswanathan L.D."/>
            <person name="Tay A."/>
            <person name="Venter J.C."/>
            <person name="Strausberg R.L."/>
            <person name="Brenner S."/>
        </authorList>
    </citation>
    <scope>NUCLEOTIDE SEQUENCE [LARGE SCALE GENOMIC DNA]</scope>
</reference>
<keyword evidence="4" id="KW-0393">Immunoglobulin domain</keyword>
<evidence type="ECO:0000313" key="8">
    <source>
        <dbReference type="Proteomes" id="UP000314986"/>
    </source>
</evidence>
<evidence type="ECO:0000256" key="1">
    <source>
        <dbReference type="ARBA" id="ARBA00022729"/>
    </source>
</evidence>
<evidence type="ECO:0000259" key="6">
    <source>
        <dbReference type="PROSITE" id="PS50835"/>
    </source>
</evidence>
<dbReference type="Proteomes" id="UP000314986">
    <property type="component" value="Unassembled WGS sequence"/>
</dbReference>
<keyword evidence="1" id="KW-0732">Signal</keyword>
<dbReference type="GO" id="GO:0002250">
    <property type="term" value="P:adaptive immune response"/>
    <property type="evidence" value="ECO:0007669"/>
    <property type="project" value="UniProtKB-KW"/>
</dbReference>
<evidence type="ECO:0000313" key="7">
    <source>
        <dbReference type="Ensembl" id="ENSCMIP00000025285.1"/>
    </source>
</evidence>
<dbReference type="InterPro" id="IPR036179">
    <property type="entry name" value="Ig-like_dom_sf"/>
</dbReference>
<dbReference type="AlphaFoldDB" id="A0A4W3IXC2"/>
<keyword evidence="5" id="KW-0391">Immunity</keyword>
<reference evidence="7" key="4">
    <citation type="submission" date="2025-08" db="UniProtKB">
        <authorList>
            <consortium name="Ensembl"/>
        </authorList>
    </citation>
    <scope>IDENTIFICATION</scope>
</reference>
<dbReference type="GeneTree" id="ENSGT00970000196773"/>
<accession>A0A4W3IXC2</accession>
<dbReference type="GO" id="GO:0042101">
    <property type="term" value="C:T cell receptor complex"/>
    <property type="evidence" value="ECO:0007669"/>
    <property type="project" value="UniProtKB-KW"/>
</dbReference>
<dbReference type="InterPro" id="IPR007110">
    <property type="entry name" value="Ig-like_dom"/>
</dbReference>
<dbReference type="InterPro" id="IPR013783">
    <property type="entry name" value="Ig-like_fold"/>
</dbReference>
<dbReference type="Gene3D" id="2.60.40.10">
    <property type="entry name" value="Immunoglobulins"/>
    <property type="match status" value="1"/>
</dbReference>
<dbReference type="PANTHER" id="PTHR19367">
    <property type="entry name" value="T-CELL RECEPTOR ALPHA CHAIN V REGION"/>
    <property type="match status" value="1"/>
</dbReference>
<dbReference type="STRING" id="7868.ENSCMIP00000025285"/>
<keyword evidence="5" id="KW-1279">T cell receptor</keyword>
<name>A0A4W3IXC2_CALMI</name>
<dbReference type="InterPro" id="IPR013106">
    <property type="entry name" value="Ig_V-set"/>
</dbReference>
<reference evidence="7" key="5">
    <citation type="submission" date="2025-09" db="UniProtKB">
        <authorList>
            <consortium name="Ensembl"/>
        </authorList>
    </citation>
    <scope>IDENTIFICATION</scope>
</reference>
<keyword evidence="8" id="KW-1185">Reference proteome</keyword>
<dbReference type="SMART" id="SM00406">
    <property type="entry name" value="IGv"/>
    <property type="match status" value="1"/>
</dbReference>
<dbReference type="PROSITE" id="PS50835">
    <property type="entry name" value="IG_LIKE"/>
    <property type="match status" value="1"/>
</dbReference>
<dbReference type="Pfam" id="PF07686">
    <property type="entry name" value="V-set"/>
    <property type="match status" value="1"/>
</dbReference>
<evidence type="ECO:0000256" key="3">
    <source>
        <dbReference type="ARBA" id="ARBA00023170"/>
    </source>
</evidence>
<reference evidence="8" key="3">
    <citation type="journal article" date="2014" name="Nature">
        <title>Elephant shark genome provides unique insights into gnathostome evolution.</title>
        <authorList>
            <consortium name="International Elephant Shark Genome Sequencing Consortium"/>
            <person name="Venkatesh B."/>
            <person name="Lee A.P."/>
            <person name="Ravi V."/>
            <person name="Maurya A.K."/>
            <person name="Lian M.M."/>
            <person name="Swann J.B."/>
            <person name="Ohta Y."/>
            <person name="Flajnik M.F."/>
            <person name="Sutoh Y."/>
            <person name="Kasahara M."/>
            <person name="Hoon S."/>
            <person name="Gangu V."/>
            <person name="Roy S.W."/>
            <person name="Irimia M."/>
            <person name="Korzh V."/>
            <person name="Kondrychyn I."/>
            <person name="Lim Z.W."/>
            <person name="Tay B.H."/>
            <person name="Tohari S."/>
            <person name="Kong K.W."/>
            <person name="Ho S."/>
            <person name="Lorente-Galdos B."/>
            <person name="Quilez J."/>
            <person name="Marques-Bonet T."/>
            <person name="Raney B.J."/>
            <person name="Ingham P.W."/>
            <person name="Tay A."/>
            <person name="Hillier L.W."/>
            <person name="Minx P."/>
            <person name="Boehm T."/>
            <person name="Wilson R.K."/>
            <person name="Brenner S."/>
            <person name="Warren W.C."/>
        </authorList>
    </citation>
    <scope>NUCLEOTIDE SEQUENCE [LARGE SCALE GENOMIC DNA]</scope>
</reference>
<protein>
    <recommendedName>
        <fullName evidence="6">Ig-like domain-containing protein</fullName>
    </recommendedName>
</protein>
<keyword evidence="3" id="KW-0675">Receptor</keyword>
<evidence type="ECO:0000256" key="5">
    <source>
        <dbReference type="ARBA" id="ARBA00043266"/>
    </source>
</evidence>
<evidence type="ECO:0000256" key="2">
    <source>
        <dbReference type="ARBA" id="ARBA00023130"/>
    </source>
</evidence>
<feature type="domain" description="Ig-like" evidence="6">
    <location>
        <begin position="15"/>
        <end position="128"/>
    </location>
</feature>
<dbReference type="PANTHER" id="PTHR19367:SF18">
    <property type="entry name" value="T CELL RECEPTOR ALPHA VARIABLE 16"/>
    <property type="match status" value="1"/>
</dbReference>
<keyword evidence="2" id="KW-1064">Adaptive immunity</keyword>
<sequence length="131" mass="14816">LIIISFLTNYLCVGDSLSQKSATMVQKERETVTLQCTYSTTQSAYGLLWYRDDQDKQPEFIVRRDTWNDSHVTGTGFGNRFYAKLHKSISTTSLSITDLLLVVSDSAVYYCALQVHSDGNQSETRTKTNKV</sequence>
<dbReference type="InterPro" id="IPR051287">
    <property type="entry name" value="TCR_variable_region"/>
</dbReference>
<dbReference type="InParanoid" id="A0A4W3IXC2"/>
<organism evidence="7 8">
    <name type="scientific">Callorhinchus milii</name>
    <name type="common">Ghost shark</name>
    <dbReference type="NCBI Taxonomy" id="7868"/>
    <lineage>
        <taxon>Eukaryota</taxon>
        <taxon>Metazoa</taxon>
        <taxon>Chordata</taxon>
        <taxon>Craniata</taxon>
        <taxon>Vertebrata</taxon>
        <taxon>Chondrichthyes</taxon>
        <taxon>Holocephali</taxon>
        <taxon>Chimaeriformes</taxon>
        <taxon>Callorhinchidae</taxon>
        <taxon>Callorhinchus</taxon>
    </lineage>
</organism>
<dbReference type="SUPFAM" id="SSF48726">
    <property type="entry name" value="Immunoglobulin"/>
    <property type="match status" value="1"/>
</dbReference>
<evidence type="ECO:0000256" key="4">
    <source>
        <dbReference type="ARBA" id="ARBA00023319"/>
    </source>
</evidence>